<dbReference type="Proteomes" id="UP001234297">
    <property type="component" value="Chromosome 1"/>
</dbReference>
<name>A0ACC2MV13_PERAE</name>
<dbReference type="EMBL" id="CM056809">
    <property type="protein sequence ID" value="KAJ8649534.1"/>
    <property type="molecule type" value="Genomic_DNA"/>
</dbReference>
<evidence type="ECO:0000313" key="2">
    <source>
        <dbReference type="Proteomes" id="UP001234297"/>
    </source>
</evidence>
<reference evidence="1 2" key="1">
    <citation type="journal article" date="2022" name="Hortic Res">
        <title>A haplotype resolved chromosomal level avocado genome allows analysis of novel avocado genes.</title>
        <authorList>
            <person name="Nath O."/>
            <person name="Fletcher S.J."/>
            <person name="Hayward A."/>
            <person name="Shaw L.M."/>
            <person name="Masouleh A.K."/>
            <person name="Furtado A."/>
            <person name="Henry R.J."/>
            <person name="Mitter N."/>
        </authorList>
    </citation>
    <scope>NUCLEOTIDE SEQUENCE [LARGE SCALE GENOMIC DNA]</scope>
    <source>
        <strain evidence="2">cv. Hass</strain>
    </source>
</reference>
<proteinExistence type="predicted"/>
<accession>A0ACC2MV13</accession>
<gene>
    <name evidence="1" type="ORF">MRB53_002557</name>
</gene>
<keyword evidence="2" id="KW-1185">Reference proteome</keyword>
<evidence type="ECO:0000313" key="1">
    <source>
        <dbReference type="EMBL" id="KAJ8649534.1"/>
    </source>
</evidence>
<sequence>MDEGFGEEEQSRPNKMMDEWFKIICKKDIDSLFPIKFGGLVYSRGQTPLLYCLWSGDIPWSSVLTISYSDLSYQLLHEPGMGWTLKLAT</sequence>
<organism evidence="1 2">
    <name type="scientific">Persea americana</name>
    <name type="common">Avocado</name>
    <dbReference type="NCBI Taxonomy" id="3435"/>
    <lineage>
        <taxon>Eukaryota</taxon>
        <taxon>Viridiplantae</taxon>
        <taxon>Streptophyta</taxon>
        <taxon>Embryophyta</taxon>
        <taxon>Tracheophyta</taxon>
        <taxon>Spermatophyta</taxon>
        <taxon>Magnoliopsida</taxon>
        <taxon>Magnoliidae</taxon>
        <taxon>Laurales</taxon>
        <taxon>Lauraceae</taxon>
        <taxon>Persea</taxon>
    </lineage>
</organism>
<comment type="caution">
    <text evidence="1">The sequence shown here is derived from an EMBL/GenBank/DDBJ whole genome shotgun (WGS) entry which is preliminary data.</text>
</comment>
<protein>
    <submittedName>
        <fullName evidence="1">Uncharacterized protein</fullName>
    </submittedName>
</protein>